<dbReference type="AlphaFoldDB" id="A0A8J5JSB2"/>
<keyword evidence="3" id="KW-0813">Transport</keyword>
<comment type="subcellular location">
    <subcellularLocation>
        <location evidence="1">Cell membrane</location>
        <topology evidence="1">Multi-pass membrane protein</topology>
    </subcellularLocation>
</comment>
<evidence type="ECO:0000256" key="12">
    <source>
        <dbReference type="ARBA" id="ARBA00023303"/>
    </source>
</evidence>
<dbReference type="InterPro" id="IPR001320">
    <property type="entry name" value="Iontro_rcpt_C"/>
</dbReference>
<evidence type="ECO:0000256" key="7">
    <source>
        <dbReference type="ARBA" id="ARBA00023065"/>
    </source>
</evidence>
<evidence type="ECO:0000256" key="4">
    <source>
        <dbReference type="ARBA" id="ARBA00022475"/>
    </source>
</evidence>
<proteinExistence type="inferred from homology"/>
<dbReference type="EMBL" id="JAHLQT010031693">
    <property type="protein sequence ID" value="KAG7160063.1"/>
    <property type="molecule type" value="Genomic_DNA"/>
</dbReference>
<dbReference type="PANTHER" id="PTHR42643">
    <property type="entry name" value="IONOTROPIC RECEPTOR 20A-RELATED"/>
    <property type="match status" value="1"/>
</dbReference>
<keyword evidence="10" id="KW-0325">Glycoprotein</keyword>
<reference evidence="17" key="1">
    <citation type="journal article" date="2021" name="Sci. Adv.">
        <title>The American lobster genome reveals insights on longevity, neural, and immune adaptations.</title>
        <authorList>
            <person name="Polinski J.M."/>
            <person name="Zimin A.V."/>
            <person name="Clark K.F."/>
            <person name="Kohn A.B."/>
            <person name="Sadowski N."/>
            <person name="Timp W."/>
            <person name="Ptitsyn A."/>
            <person name="Khanna P."/>
            <person name="Romanova D.Y."/>
            <person name="Williams P."/>
            <person name="Greenwood S.J."/>
            <person name="Moroz L.L."/>
            <person name="Walt D.R."/>
            <person name="Bodnar A.G."/>
        </authorList>
    </citation>
    <scope>NUCLEOTIDE SEQUENCE</scope>
    <source>
        <strain evidence="17">GMGI-L3</strain>
    </source>
</reference>
<feature type="chain" id="PRO_5035186031" evidence="14">
    <location>
        <begin position="17"/>
        <end position="710"/>
    </location>
</feature>
<feature type="transmembrane region" description="Helical" evidence="13">
    <location>
        <begin position="414"/>
        <end position="436"/>
    </location>
</feature>
<accession>A0A8J5JSB2</accession>
<feature type="domain" description="Ionotropic glutamate receptor C-terminal" evidence="15">
    <location>
        <begin position="411"/>
        <end position="691"/>
    </location>
</feature>
<feature type="transmembrane region" description="Helical" evidence="13">
    <location>
        <begin position="685"/>
        <end position="706"/>
    </location>
</feature>
<dbReference type="Proteomes" id="UP000747542">
    <property type="component" value="Unassembled WGS sequence"/>
</dbReference>
<organism evidence="17 18">
    <name type="scientific">Homarus americanus</name>
    <name type="common">American lobster</name>
    <dbReference type="NCBI Taxonomy" id="6706"/>
    <lineage>
        <taxon>Eukaryota</taxon>
        <taxon>Metazoa</taxon>
        <taxon>Ecdysozoa</taxon>
        <taxon>Arthropoda</taxon>
        <taxon>Crustacea</taxon>
        <taxon>Multicrustacea</taxon>
        <taxon>Malacostraca</taxon>
        <taxon>Eumalacostraca</taxon>
        <taxon>Eucarida</taxon>
        <taxon>Decapoda</taxon>
        <taxon>Pleocyemata</taxon>
        <taxon>Astacidea</taxon>
        <taxon>Nephropoidea</taxon>
        <taxon>Nephropidae</taxon>
        <taxon>Homarus</taxon>
    </lineage>
</organism>
<gene>
    <name evidence="17" type="primary">Grik2-L13</name>
    <name evidence="17" type="ORF">Hamer_G020863</name>
</gene>
<dbReference type="GO" id="GO:0005886">
    <property type="term" value="C:plasma membrane"/>
    <property type="evidence" value="ECO:0007669"/>
    <property type="project" value="UniProtKB-SubCell"/>
</dbReference>
<dbReference type="OrthoDB" id="5984008at2759"/>
<evidence type="ECO:0000256" key="6">
    <source>
        <dbReference type="ARBA" id="ARBA00022989"/>
    </source>
</evidence>
<evidence type="ECO:0000256" key="13">
    <source>
        <dbReference type="SAM" id="Phobius"/>
    </source>
</evidence>
<dbReference type="InterPro" id="IPR052192">
    <property type="entry name" value="Insect_Ionotropic_Sensory_Rcpt"/>
</dbReference>
<evidence type="ECO:0000256" key="9">
    <source>
        <dbReference type="ARBA" id="ARBA00023170"/>
    </source>
</evidence>
<keyword evidence="11" id="KW-1071">Ligand-gated ion channel</keyword>
<dbReference type="Pfam" id="PF00060">
    <property type="entry name" value="Lig_chan"/>
    <property type="match status" value="1"/>
</dbReference>
<evidence type="ECO:0000313" key="17">
    <source>
        <dbReference type="EMBL" id="KAG7160063.1"/>
    </source>
</evidence>
<evidence type="ECO:0000256" key="10">
    <source>
        <dbReference type="ARBA" id="ARBA00023180"/>
    </source>
</evidence>
<keyword evidence="9 17" id="KW-0675">Receptor</keyword>
<feature type="transmembrane region" description="Helical" evidence="13">
    <location>
        <begin position="475"/>
        <end position="493"/>
    </location>
</feature>
<feature type="non-terminal residue" evidence="17">
    <location>
        <position position="710"/>
    </location>
</feature>
<dbReference type="InterPro" id="IPR019594">
    <property type="entry name" value="Glu/Gly-bd"/>
</dbReference>
<evidence type="ECO:0000259" key="15">
    <source>
        <dbReference type="Pfam" id="PF00060"/>
    </source>
</evidence>
<sequence length="710" mass="79276">MWRLDGCGGLVVVVLAASRPQPSTTAGPVVLPTDHSDVTSAIDDVSFKVTHFHISPPNHLINTTSPTRTMQSALSTRKFPASLLLTVGARERETNLVTVGQYLTPLEKEETLATMLMTFVNTEFVNCSLVIVADGGYINSSAVYDLVHLPHAKQVVHLRKEEDLRGVVWEVPGCRGYVFLLHDPVPLLSFAVTSLSLWDYQGRYVVVGATLEQLEDLTRTAKGRKTEHIVGVIQSGREGEWLVYMNQLYWGTGMGLVTSWKRDNFTTRRSPFPDKTSDLRGAVLKVVTFEWEPSTLYYRQRNGSVHHLYGRDVEVVRALAPIFNFTIQFIEPPNGERWGMRQENGSWGGIVGLLGRGEADMAIANLFINTLLGRDQFQAYSTAFDTDQSCLMIRTEPPLPQWQSPSLPYTLETWLALLVGLILSGPVLCLLARAAVASTEAAGNESMVSLTVAYSDALRIHFQESQPRLPRRHSLRLLLGFLLIYAIILRIAYSSNLTAFLTVTRRPAGIQTLKQLYESPLLLFEASTFLKDSLLQSPNPYLRGLAERHVVVRDMTDIIREIIKGRGVFIQNRSAMEFLTNTLLASSSRAVGVRMVKECYAFFNVAVGLPTNSPLKSSLDRVIRWIFESGLVRLWKQESYSLKKKNKKELKGDGASESDTMEAIITSDMGQGGLVPLSLDHTQSIFYVLLFSYLLSALMFLGELTFARKM</sequence>
<evidence type="ECO:0000256" key="14">
    <source>
        <dbReference type="SAM" id="SignalP"/>
    </source>
</evidence>
<dbReference type="GO" id="GO:0050906">
    <property type="term" value="P:detection of stimulus involved in sensory perception"/>
    <property type="evidence" value="ECO:0007669"/>
    <property type="project" value="UniProtKB-ARBA"/>
</dbReference>
<keyword evidence="8 13" id="KW-0472">Membrane</keyword>
<dbReference type="GO" id="GO:0015276">
    <property type="term" value="F:ligand-gated monoatomic ion channel activity"/>
    <property type="evidence" value="ECO:0007669"/>
    <property type="project" value="InterPro"/>
</dbReference>
<keyword evidence="6 13" id="KW-1133">Transmembrane helix</keyword>
<feature type="signal peptide" evidence="14">
    <location>
        <begin position="1"/>
        <end position="16"/>
    </location>
</feature>
<feature type="domain" description="Ionotropic glutamate receptor L-glutamate and glycine-binding" evidence="16">
    <location>
        <begin position="284"/>
        <end position="394"/>
    </location>
</feature>
<name>A0A8J5JSB2_HOMAM</name>
<keyword evidence="5 13" id="KW-0812">Transmembrane</keyword>
<protein>
    <submittedName>
        <fullName evidence="17">Glutamate receptor ionotropic, kainate 2-like 13</fullName>
    </submittedName>
</protein>
<keyword evidence="7" id="KW-0406">Ion transport</keyword>
<comment type="caution">
    <text evidence="17">The sequence shown here is derived from an EMBL/GenBank/DDBJ whole genome shotgun (WGS) entry which is preliminary data.</text>
</comment>
<keyword evidence="18" id="KW-1185">Reference proteome</keyword>
<dbReference type="Pfam" id="PF10613">
    <property type="entry name" value="Lig_chan-Glu_bd"/>
    <property type="match status" value="1"/>
</dbReference>
<evidence type="ECO:0000256" key="2">
    <source>
        <dbReference type="ARBA" id="ARBA00008685"/>
    </source>
</evidence>
<comment type="similarity">
    <text evidence="2">Belongs to the glutamate-gated ion channel (TC 1.A.10.1) family.</text>
</comment>
<evidence type="ECO:0000256" key="1">
    <source>
        <dbReference type="ARBA" id="ARBA00004651"/>
    </source>
</evidence>
<evidence type="ECO:0000259" key="16">
    <source>
        <dbReference type="Pfam" id="PF10613"/>
    </source>
</evidence>
<dbReference type="PANTHER" id="PTHR42643:SF24">
    <property type="entry name" value="IONOTROPIC RECEPTOR 60A"/>
    <property type="match status" value="1"/>
</dbReference>
<evidence type="ECO:0000313" key="18">
    <source>
        <dbReference type="Proteomes" id="UP000747542"/>
    </source>
</evidence>
<evidence type="ECO:0000256" key="11">
    <source>
        <dbReference type="ARBA" id="ARBA00023286"/>
    </source>
</evidence>
<keyword evidence="12" id="KW-0407">Ion channel</keyword>
<evidence type="ECO:0000256" key="5">
    <source>
        <dbReference type="ARBA" id="ARBA00022692"/>
    </source>
</evidence>
<keyword evidence="4" id="KW-1003">Cell membrane</keyword>
<evidence type="ECO:0000256" key="3">
    <source>
        <dbReference type="ARBA" id="ARBA00022448"/>
    </source>
</evidence>
<evidence type="ECO:0000256" key="8">
    <source>
        <dbReference type="ARBA" id="ARBA00023136"/>
    </source>
</evidence>
<keyword evidence="14" id="KW-0732">Signal</keyword>